<dbReference type="PRINTS" id="PR00189">
    <property type="entry name" value="TRNSTHYRETIN"/>
</dbReference>
<dbReference type="PANTHER" id="PTHR10395">
    <property type="entry name" value="URICASE AND TRANSTHYRETIN-RELATED"/>
    <property type="match status" value="1"/>
</dbReference>
<dbReference type="SUPFAM" id="SSF49472">
    <property type="entry name" value="Transthyretin (synonym: prealbumin)"/>
    <property type="match status" value="1"/>
</dbReference>
<evidence type="ECO:0000259" key="9">
    <source>
        <dbReference type="SMART" id="SM00095"/>
    </source>
</evidence>
<dbReference type="EC" id="3.5.2.17" evidence="7"/>
<sequence length="141" mass="15456">MTLSTRSIFTLTLAAGCALFTPVRAAMPSNPLSVHVLDLQTGEPTAGIAVTLEQRSGNDWRQLSNAVTDAQGRVTALYPQGQRLTGGSYRIVFRTGDHYARLGKPSFFPQIPVEFNVDATDRHYHVPLLLSPFGYSTYRGN</sequence>
<comment type="function">
    <text evidence="2">Catalyzes the hydrolysis of 5-hydroxyisourate (HIU) to 2-oxo-4-hydroxy-4-carboxy-5-ureidoimidazoline (OHCU).</text>
</comment>
<dbReference type="Proteomes" id="UP001216510">
    <property type="component" value="Chromosome"/>
</dbReference>
<evidence type="ECO:0000313" key="10">
    <source>
        <dbReference type="EMBL" id="WEF34343.1"/>
    </source>
</evidence>
<dbReference type="RefSeq" id="WP_277417022.1">
    <property type="nucleotide sequence ID" value="NZ_CP119083.1"/>
</dbReference>
<feature type="chain" id="PRO_5046526720" description="5-hydroxyisourate hydrolase" evidence="8">
    <location>
        <begin position="26"/>
        <end position="141"/>
    </location>
</feature>
<organism evidence="10 11">
    <name type="scientific">Pseudoduganella chitinolytica</name>
    <dbReference type="NCBI Taxonomy" id="34070"/>
    <lineage>
        <taxon>Bacteria</taxon>
        <taxon>Pseudomonadati</taxon>
        <taxon>Pseudomonadota</taxon>
        <taxon>Betaproteobacteria</taxon>
        <taxon>Burkholderiales</taxon>
        <taxon>Oxalobacteraceae</taxon>
        <taxon>Telluria group</taxon>
        <taxon>Pseudoduganella</taxon>
    </lineage>
</organism>
<evidence type="ECO:0000256" key="1">
    <source>
        <dbReference type="ARBA" id="ARBA00001043"/>
    </source>
</evidence>
<reference evidence="10 11" key="1">
    <citation type="submission" date="2023-02" db="EMBL/GenBank/DDBJ databases">
        <title>Gemone sequence of Telluria chitinolytica ACM 3522T.</title>
        <authorList>
            <person name="Frediansyah A."/>
            <person name="Miess H."/>
            <person name="Gross H."/>
        </authorList>
    </citation>
    <scope>NUCLEOTIDE SEQUENCE [LARGE SCALE GENOMIC DNA]</scope>
    <source>
        <strain evidence="10 11">ACM 3522</strain>
    </source>
</reference>
<comment type="catalytic activity">
    <reaction evidence="1 7">
        <text>5-hydroxyisourate + H2O = 5-hydroxy-2-oxo-4-ureido-2,5-dihydro-1H-imidazole-5-carboxylate + H(+)</text>
        <dbReference type="Rhea" id="RHEA:23736"/>
        <dbReference type="ChEBI" id="CHEBI:15377"/>
        <dbReference type="ChEBI" id="CHEBI:15378"/>
        <dbReference type="ChEBI" id="CHEBI:18072"/>
        <dbReference type="ChEBI" id="CHEBI:58639"/>
        <dbReference type="EC" id="3.5.2.17"/>
    </reaction>
</comment>
<keyword evidence="6 7" id="KW-0378">Hydrolase</keyword>
<proteinExistence type="inferred from homology"/>
<evidence type="ECO:0000256" key="6">
    <source>
        <dbReference type="ARBA" id="ARBA00022801"/>
    </source>
</evidence>
<name>A0ABY8BG52_9BURK</name>
<evidence type="ECO:0000313" key="11">
    <source>
        <dbReference type="Proteomes" id="UP001216510"/>
    </source>
</evidence>
<dbReference type="PROSITE" id="PS00769">
    <property type="entry name" value="TRANSTHYRETIN_2"/>
    <property type="match status" value="1"/>
</dbReference>
<dbReference type="InterPro" id="IPR014306">
    <property type="entry name" value="Hydroxyisourate_hydrolase"/>
</dbReference>
<comment type="subunit">
    <text evidence="4 7">Homotetramer.</text>
</comment>
<keyword evidence="11" id="KW-1185">Reference proteome</keyword>
<evidence type="ECO:0000256" key="2">
    <source>
        <dbReference type="ARBA" id="ARBA00002704"/>
    </source>
</evidence>
<dbReference type="InterPro" id="IPR023419">
    <property type="entry name" value="Transthyretin_CS"/>
</dbReference>
<dbReference type="InterPro" id="IPR023416">
    <property type="entry name" value="Transthyretin/HIU_hydrolase_d"/>
</dbReference>
<evidence type="ECO:0000256" key="7">
    <source>
        <dbReference type="RuleBase" id="RU361270"/>
    </source>
</evidence>
<dbReference type="EMBL" id="CP119083">
    <property type="protein sequence ID" value="WEF34343.1"/>
    <property type="molecule type" value="Genomic_DNA"/>
</dbReference>
<evidence type="ECO:0000256" key="8">
    <source>
        <dbReference type="SAM" id="SignalP"/>
    </source>
</evidence>
<dbReference type="InterPro" id="IPR000895">
    <property type="entry name" value="Transthyretin/HIU_hydrolase"/>
</dbReference>
<feature type="domain" description="Transthyretin/hydroxyisourate hydrolase" evidence="9">
    <location>
        <begin position="27"/>
        <end position="141"/>
    </location>
</feature>
<evidence type="ECO:0000256" key="5">
    <source>
        <dbReference type="ARBA" id="ARBA00022631"/>
    </source>
</evidence>
<gene>
    <name evidence="10" type="primary">uraH</name>
    <name evidence="10" type="ORF">PX653_06100</name>
</gene>
<dbReference type="PANTHER" id="PTHR10395:SF7">
    <property type="entry name" value="5-HYDROXYISOURATE HYDROLASE"/>
    <property type="match status" value="1"/>
</dbReference>
<dbReference type="SMART" id="SM00095">
    <property type="entry name" value="TR_THY"/>
    <property type="match status" value="1"/>
</dbReference>
<evidence type="ECO:0000256" key="3">
    <source>
        <dbReference type="ARBA" id="ARBA00009850"/>
    </source>
</evidence>
<feature type="signal peptide" evidence="8">
    <location>
        <begin position="1"/>
        <end position="25"/>
    </location>
</feature>
<evidence type="ECO:0000256" key="4">
    <source>
        <dbReference type="ARBA" id="ARBA00011881"/>
    </source>
</evidence>
<protein>
    <recommendedName>
        <fullName evidence="7">5-hydroxyisourate hydrolase</fullName>
        <shortName evidence="7">HIU hydrolase</shortName>
        <shortName evidence="7">HIUHase</shortName>
        <ecNumber evidence="7">3.5.2.17</ecNumber>
    </recommendedName>
</protein>
<dbReference type="CDD" id="cd05822">
    <property type="entry name" value="TLP_HIUase"/>
    <property type="match status" value="1"/>
</dbReference>
<dbReference type="GO" id="GO:0033971">
    <property type="term" value="F:hydroxyisourate hydrolase activity"/>
    <property type="evidence" value="ECO:0007669"/>
    <property type="project" value="UniProtKB-EC"/>
</dbReference>
<dbReference type="NCBIfam" id="TIGR02962">
    <property type="entry name" value="hdxy_isourate"/>
    <property type="match status" value="1"/>
</dbReference>
<keyword evidence="8" id="KW-0732">Signal</keyword>
<dbReference type="Gene3D" id="2.60.40.180">
    <property type="entry name" value="Transthyretin/hydroxyisourate hydrolase domain"/>
    <property type="match status" value="1"/>
</dbReference>
<dbReference type="Pfam" id="PF00576">
    <property type="entry name" value="Transthyretin"/>
    <property type="match status" value="1"/>
</dbReference>
<keyword evidence="5 7" id="KW-0659">Purine metabolism</keyword>
<comment type="similarity">
    <text evidence="3 7">Belongs to the transthyretin family. 5-hydroxyisourate hydrolase subfamily.</text>
</comment>
<accession>A0ABY8BG52</accession>
<dbReference type="InterPro" id="IPR036817">
    <property type="entry name" value="Transthyretin/HIU_hydrolase_sf"/>
</dbReference>
<dbReference type="PROSITE" id="PS51257">
    <property type="entry name" value="PROKAR_LIPOPROTEIN"/>
    <property type="match status" value="1"/>
</dbReference>